<dbReference type="Pfam" id="PF14368">
    <property type="entry name" value="LTP_2"/>
    <property type="match status" value="1"/>
</dbReference>
<dbReference type="EMBL" id="JACGWJ010000024">
    <property type="protein sequence ID" value="KAL0320849.1"/>
    <property type="molecule type" value="Genomic_DNA"/>
</dbReference>
<dbReference type="InterPro" id="IPR019835">
    <property type="entry name" value="SWIB_domain"/>
</dbReference>
<dbReference type="Gene3D" id="1.10.245.10">
    <property type="entry name" value="SWIB/MDM2 domain"/>
    <property type="match status" value="2"/>
</dbReference>
<reference evidence="2" key="2">
    <citation type="journal article" date="2024" name="Plant">
        <title>Genomic evolution and insights into agronomic trait innovations of Sesamum species.</title>
        <authorList>
            <person name="Miao H."/>
            <person name="Wang L."/>
            <person name="Qu L."/>
            <person name="Liu H."/>
            <person name="Sun Y."/>
            <person name="Le M."/>
            <person name="Wang Q."/>
            <person name="Wei S."/>
            <person name="Zheng Y."/>
            <person name="Lin W."/>
            <person name="Duan Y."/>
            <person name="Cao H."/>
            <person name="Xiong S."/>
            <person name="Wang X."/>
            <person name="Wei L."/>
            <person name="Li C."/>
            <person name="Ma Q."/>
            <person name="Ju M."/>
            <person name="Zhao R."/>
            <person name="Li G."/>
            <person name="Mu C."/>
            <person name="Tian Q."/>
            <person name="Mei H."/>
            <person name="Zhang T."/>
            <person name="Gao T."/>
            <person name="Zhang H."/>
        </authorList>
    </citation>
    <scope>NUCLEOTIDE SEQUENCE</scope>
    <source>
        <strain evidence="2">G02</strain>
    </source>
</reference>
<dbReference type="Gene3D" id="1.10.10.60">
    <property type="entry name" value="Homeodomain-like"/>
    <property type="match status" value="1"/>
</dbReference>
<dbReference type="PROSITE" id="PS51925">
    <property type="entry name" value="SWIB_MDM2"/>
    <property type="match status" value="1"/>
</dbReference>
<name>A0AAW2LNW7_SESRA</name>
<dbReference type="InterPro" id="IPR036885">
    <property type="entry name" value="SWIB_MDM2_dom_sf"/>
</dbReference>
<dbReference type="AlphaFoldDB" id="A0AAW2LNW7"/>
<dbReference type="InterPro" id="IPR044741">
    <property type="entry name" value="NsLTP-like"/>
</dbReference>
<organism evidence="2">
    <name type="scientific">Sesamum radiatum</name>
    <name type="common">Black benniseed</name>
    <dbReference type="NCBI Taxonomy" id="300843"/>
    <lineage>
        <taxon>Eukaryota</taxon>
        <taxon>Viridiplantae</taxon>
        <taxon>Streptophyta</taxon>
        <taxon>Embryophyta</taxon>
        <taxon>Tracheophyta</taxon>
        <taxon>Spermatophyta</taxon>
        <taxon>Magnoliopsida</taxon>
        <taxon>eudicotyledons</taxon>
        <taxon>Gunneridae</taxon>
        <taxon>Pentapetalae</taxon>
        <taxon>asterids</taxon>
        <taxon>lamiids</taxon>
        <taxon>Lamiales</taxon>
        <taxon>Pedaliaceae</taxon>
        <taxon>Sesamum</taxon>
    </lineage>
</organism>
<dbReference type="SUPFAM" id="SSF47592">
    <property type="entry name" value="SWIB/MDM2 domain"/>
    <property type="match status" value="2"/>
</dbReference>
<accession>A0AAW2LNW7</accession>
<protein>
    <submittedName>
        <fullName evidence="2">Upstream activation factor subunit UAF30</fullName>
    </submittedName>
</protein>
<dbReference type="SUPFAM" id="SSF47699">
    <property type="entry name" value="Bifunctional inhibitor/lipid-transfer protein/seed storage 2S albumin"/>
    <property type="match status" value="1"/>
</dbReference>
<dbReference type="InterPro" id="IPR016140">
    <property type="entry name" value="Bifunc_inhib/LTP/seed_store"/>
</dbReference>
<dbReference type="CDD" id="cd10567">
    <property type="entry name" value="SWIB-MDM2_like"/>
    <property type="match status" value="2"/>
</dbReference>
<dbReference type="CDD" id="cd04660">
    <property type="entry name" value="nsLTP_like"/>
    <property type="match status" value="1"/>
</dbReference>
<evidence type="ECO:0000259" key="1">
    <source>
        <dbReference type="PROSITE" id="PS51925"/>
    </source>
</evidence>
<sequence length="506" mass="56534">MSERGAAATPAGMVVTEQQLAEALESLLAETNAFASLNAVVQQLESNFGVNLSHKIDFIRSHIHHFLLRQSQSHNFMLQQKDHFTLPKTSISTPLPPLIWLRIWPDIIPLKNHAVATVARILSSDKPFIEPSFETAGVLIANYYRLKIVKQLWAYIRKNNLQDPNNKRKIICNDELRLVFETDCTDMFKMNKLLAKHITALEPMKQTARNNKKLKVDVESGKNTEDPVPIVIISEALANFFGTDEREMSQAEVLRQMWEYIKVHQLEIYDVNANLVRSNIIPNASQGEGSIDFFQLFRVMIVVVEVMRLKLLIRSLLRMVILHRPITVLLRTDQLWQPPKLGFTCPPGNILSTSRAPITANSYITKPYLKDSPHPPTIKNPYSQELVPRHSPETSITMGKPVTTFLLLSTLLSLAVALVNGDAAAAATPSTICNVRVSELVQCLPAITGKSPPPPTKSCCSVISKANLHCLCNYKSEISKFGVDPAKALALPKKCGLKAPRECTKK</sequence>
<dbReference type="Gene3D" id="1.10.110.10">
    <property type="entry name" value="Plant lipid-transfer and hydrophobic proteins"/>
    <property type="match status" value="1"/>
</dbReference>
<reference evidence="2" key="1">
    <citation type="submission" date="2020-06" db="EMBL/GenBank/DDBJ databases">
        <authorList>
            <person name="Li T."/>
            <person name="Hu X."/>
            <person name="Zhang T."/>
            <person name="Song X."/>
            <person name="Zhang H."/>
            <person name="Dai N."/>
            <person name="Sheng W."/>
            <person name="Hou X."/>
            <person name="Wei L."/>
        </authorList>
    </citation>
    <scope>NUCLEOTIDE SEQUENCE</scope>
    <source>
        <strain evidence="2">G02</strain>
        <tissue evidence="2">Leaf</tissue>
    </source>
</reference>
<dbReference type="SMART" id="SM00151">
    <property type="entry name" value="SWIB"/>
    <property type="match status" value="1"/>
</dbReference>
<dbReference type="InterPro" id="IPR014876">
    <property type="entry name" value="DEK_C"/>
</dbReference>
<dbReference type="InterPro" id="IPR003121">
    <property type="entry name" value="SWIB_MDM2_domain"/>
</dbReference>
<gene>
    <name evidence="2" type="ORF">Sradi_5346400</name>
</gene>
<comment type="caution">
    <text evidence="2">The sequence shown here is derived from an EMBL/GenBank/DDBJ whole genome shotgun (WGS) entry which is preliminary data.</text>
</comment>
<dbReference type="Pfam" id="PF02201">
    <property type="entry name" value="SWIB"/>
    <property type="match status" value="2"/>
</dbReference>
<dbReference type="PANTHER" id="PTHR13844">
    <property type="entry name" value="SWI/SNF-RELATED MATRIX-ASSOCIATED ACTIN-DEPENDENT REGULATOR OF CHROMATIN SUBFAMILY D"/>
    <property type="match status" value="1"/>
</dbReference>
<dbReference type="InterPro" id="IPR036312">
    <property type="entry name" value="Bifun_inhib/LTP/seed_sf"/>
</dbReference>
<proteinExistence type="predicted"/>
<dbReference type="SMART" id="SM00499">
    <property type="entry name" value="AAI"/>
    <property type="match status" value="1"/>
</dbReference>
<evidence type="ECO:0000313" key="2">
    <source>
        <dbReference type="EMBL" id="KAL0320849.1"/>
    </source>
</evidence>
<feature type="domain" description="DM2" evidence="1">
    <location>
        <begin position="121"/>
        <end position="200"/>
    </location>
</feature>
<dbReference type="Pfam" id="PF08766">
    <property type="entry name" value="DEK_C"/>
    <property type="match status" value="1"/>
</dbReference>